<gene>
    <name evidence="2" type="ORF">A7C91_05030</name>
</gene>
<keyword evidence="3" id="KW-1185">Reference proteome</keyword>
<evidence type="ECO:0000313" key="2">
    <source>
        <dbReference type="EMBL" id="ANF22602.1"/>
    </source>
</evidence>
<organism evidence="2 3">
    <name type="scientific">Thermococcus piezophilus</name>
    <dbReference type="NCBI Taxonomy" id="1712654"/>
    <lineage>
        <taxon>Archaea</taxon>
        <taxon>Methanobacteriati</taxon>
        <taxon>Methanobacteriota</taxon>
        <taxon>Thermococci</taxon>
        <taxon>Thermococcales</taxon>
        <taxon>Thermococcaceae</taxon>
        <taxon>Thermococcus</taxon>
    </lineage>
</organism>
<feature type="transmembrane region" description="Helical" evidence="1">
    <location>
        <begin position="62"/>
        <end position="82"/>
    </location>
</feature>
<protein>
    <submittedName>
        <fullName evidence="2">Uncharacterized protein</fullName>
    </submittedName>
</protein>
<dbReference type="STRING" id="1712654.A7C91_05030"/>
<dbReference type="Proteomes" id="UP000076969">
    <property type="component" value="Chromosome"/>
</dbReference>
<feature type="transmembrane region" description="Helical" evidence="1">
    <location>
        <begin position="6"/>
        <end position="25"/>
    </location>
</feature>
<accession>A0A172WGL6</accession>
<dbReference type="KEGG" id="tpie:A7C91_05030"/>
<evidence type="ECO:0000256" key="1">
    <source>
        <dbReference type="SAM" id="Phobius"/>
    </source>
</evidence>
<keyword evidence="1" id="KW-0812">Transmembrane</keyword>
<reference evidence="3" key="1">
    <citation type="journal article" date="2016" name="Syst. Appl. Microbiol.">
        <title>Thermococcus piezophilus sp. nov., a novel hyperthermophilic and piezophilic archaeon with a broad pressure range for growth, isolated from a deepest hydrothermal vent at the Mid-Cayman Rise.</title>
        <authorList>
            <person name="Dalmasso C."/>
            <person name="Oger P."/>
            <person name="Selva G."/>
            <person name="Courtine D."/>
            <person name="L'Haridon S."/>
            <person name="Garlaschelli A."/>
            <person name="Roussel E."/>
            <person name="Miyazaki J."/>
            <person name="Reveillaud J."/>
            <person name="Jebbar M."/>
            <person name="Takai K."/>
            <person name="Maignien L."/>
            <person name="Alain K."/>
        </authorList>
    </citation>
    <scope>NUCLEOTIDE SEQUENCE [LARGE SCALE GENOMIC DNA]</scope>
    <source>
        <strain evidence="3">CDGS</strain>
    </source>
</reference>
<sequence>MIEMALAVIGIALALALAGVSLIAYKKSHLHAALYLIIAFFLLAIKKTLETLHLAAWVGRDMSVIVGILEVAVLFLFVLALWRR</sequence>
<dbReference type="EMBL" id="CP015520">
    <property type="protein sequence ID" value="ANF22602.1"/>
    <property type="molecule type" value="Genomic_DNA"/>
</dbReference>
<dbReference type="GeneID" id="28495534"/>
<proteinExistence type="predicted"/>
<dbReference type="AlphaFoldDB" id="A0A172WGL6"/>
<name>A0A172WGL6_9EURY</name>
<keyword evidence="1" id="KW-0472">Membrane</keyword>
<dbReference type="RefSeq" id="WP_068665458.1">
    <property type="nucleotide sequence ID" value="NZ_CP015520.1"/>
</dbReference>
<feature type="transmembrane region" description="Helical" evidence="1">
    <location>
        <begin position="32"/>
        <end position="56"/>
    </location>
</feature>
<evidence type="ECO:0000313" key="3">
    <source>
        <dbReference type="Proteomes" id="UP000076969"/>
    </source>
</evidence>
<keyword evidence="1" id="KW-1133">Transmembrane helix</keyword>